<dbReference type="OrthoDB" id="22076at10239"/>
<dbReference type="EMBL" id="GU071098">
    <property type="protein sequence ID" value="ADO98312.1"/>
    <property type="molecule type" value="Genomic_DNA"/>
</dbReference>
<reference evidence="1 2" key="1">
    <citation type="journal article" date="2010" name="Environ. Microbiol.">
        <title>Genomic analysis of oceanic cyanobacterial myoviruses compared with T4-like myoviruses from diverse hosts and environments.</title>
        <authorList>
            <person name="Sullivan M.B."/>
            <person name="Huang K.H."/>
            <person name="Ignacio-Espinoza J.C."/>
            <person name="Berlin A.M."/>
            <person name="Kelly L."/>
            <person name="Weigele P.R."/>
            <person name="DeFrancesco A.S."/>
            <person name="Kern S.E."/>
            <person name="Thompson L.R."/>
            <person name="Young S."/>
            <person name="Yandava C."/>
            <person name="Fu R."/>
            <person name="Krastins B."/>
            <person name="Chase M."/>
            <person name="Sarracino D."/>
            <person name="Osburne M.S."/>
            <person name="Henn M.R."/>
            <person name="Chisholm S.W."/>
        </authorList>
    </citation>
    <scope>NUCLEOTIDE SEQUENCE [LARGE SCALE GENOMIC DNA]</scope>
    <source>
        <strain evidence="1">8109-3</strain>
    </source>
</reference>
<evidence type="ECO:0000313" key="2">
    <source>
        <dbReference type="Proteomes" id="UP000006527"/>
    </source>
</evidence>
<dbReference type="GeneID" id="10328815"/>
<gene>
    <name evidence="1" type="ORF">SSSM7_247</name>
</gene>
<keyword evidence="2" id="KW-1185">Reference proteome</keyword>
<name>E3SLG4_9CAUD</name>
<dbReference type="KEGG" id="vg:10328815"/>
<sequence>MIDVLLHNEPYRYIKMEELLENGEPDYRIQKFSNYSGRYKDMYLCDNYMQMETAMEDFEYTKWLDPAGVPCYIKDEVTKGD</sequence>
<evidence type="ECO:0000313" key="1">
    <source>
        <dbReference type="EMBL" id="ADO98312.1"/>
    </source>
</evidence>
<protein>
    <submittedName>
        <fullName evidence="1">Uncharacterized protein</fullName>
    </submittedName>
</protein>
<organism evidence="1 2">
    <name type="scientific">Synechococcus phage S-SSM7</name>
    <dbReference type="NCBI Taxonomy" id="445686"/>
    <lineage>
        <taxon>Viruses</taxon>
        <taxon>Duplodnaviria</taxon>
        <taxon>Heunggongvirae</taxon>
        <taxon>Uroviricota</taxon>
        <taxon>Caudoviricetes</taxon>
        <taxon>Pantevenvirales</taxon>
        <taxon>Kyanoviridae</taxon>
        <taxon>Lipsvirus</taxon>
        <taxon>Lipsvirus ssm7</taxon>
    </lineage>
</organism>
<dbReference type="Proteomes" id="UP000006527">
    <property type="component" value="Segment"/>
</dbReference>
<proteinExistence type="predicted"/>
<accession>E3SLG4</accession>
<dbReference type="RefSeq" id="YP_004324299.1">
    <property type="nucleotide sequence ID" value="NC_015287.1"/>
</dbReference>